<dbReference type="PROSITE" id="PS00061">
    <property type="entry name" value="ADH_SHORT"/>
    <property type="match status" value="1"/>
</dbReference>
<dbReference type="PANTHER" id="PTHR24322:SF736">
    <property type="entry name" value="RETINOL DEHYDROGENASE 10"/>
    <property type="match status" value="1"/>
</dbReference>
<evidence type="ECO:0008006" key="7">
    <source>
        <dbReference type="Google" id="ProtNLM"/>
    </source>
</evidence>
<reference evidence="6" key="1">
    <citation type="journal article" date="2015" name="Genome Announc.">
        <title>Draft genome sequence of the fungus Penicillium brasilianum MG11.</title>
        <authorList>
            <person name="Horn F."/>
            <person name="Linde J."/>
            <person name="Mattern D.J."/>
            <person name="Walther G."/>
            <person name="Guthke R."/>
            <person name="Brakhage A.A."/>
            <person name="Valiante V."/>
        </authorList>
    </citation>
    <scope>NUCLEOTIDE SEQUENCE [LARGE SCALE GENOMIC DNA]</scope>
    <source>
        <strain evidence="6">MG11</strain>
    </source>
</reference>
<dbReference type="SUPFAM" id="SSF51735">
    <property type="entry name" value="NAD(P)-binding Rossmann-fold domains"/>
    <property type="match status" value="1"/>
</dbReference>
<evidence type="ECO:0000256" key="2">
    <source>
        <dbReference type="ARBA" id="ARBA00022857"/>
    </source>
</evidence>
<dbReference type="PANTHER" id="PTHR24322">
    <property type="entry name" value="PKSB"/>
    <property type="match status" value="1"/>
</dbReference>
<dbReference type="Proteomes" id="UP000042958">
    <property type="component" value="Unassembled WGS sequence"/>
</dbReference>
<dbReference type="AlphaFoldDB" id="A0A0F7TPY3"/>
<dbReference type="OrthoDB" id="10253736at2759"/>
<evidence type="ECO:0000313" key="5">
    <source>
        <dbReference type="EMBL" id="CEJ57017.1"/>
    </source>
</evidence>
<dbReference type="Pfam" id="PF00106">
    <property type="entry name" value="adh_short"/>
    <property type="match status" value="1"/>
</dbReference>
<dbReference type="GO" id="GO:0016616">
    <property type="term" value="F:oxidoreductase activity, acting on the CH-OH group of donors, NAD or NADP as acceptor"/>
    <property type="evidence" value="ECO:0007669"/>
    <property type="project" value="TreeGrafter"/>
</dbReference>
<comment type="similarity">
    <text evidence="1 4">Belongs to the short-chain dehydrogenases/reductases (SDR) family.</text>
</comment>
<dbReference type="InterPro" id="IPR036291">
    <property type="entry name" value="NAD(P)-bd_dom_sf"/>
</dbReference>
<proteinExistence type="inferred from homology"/>
<accession>A0A0F7TPY3</accession>
<dbReference type="PRINTS" id="PR00080">
    <property type="entry name" value="SDRFAMILY"/>
</dbReference>
<evidence type="ECO:0000256" key="1">
    <source>
        <dbReference type="ARBA" id="ARBA00006484"/>
    </source>
</evidence>
<organism evidence="5 6">
    <name type="scientific">Penicillium brasilianum</name>
    <dbReference type="NCBI Taxonomy" id="104259"/>
    <lineage>
        <taxon>Eukaryota</taxon>
        <taxon>Fungi</taxon>
        <taxon>Dikarya</taxon>
        <taxon>Ascomycota</taxon>
        <taxon>Pezizomycotina</taxon>
        <taxon>Eurotiomycetes</taxon>
        <taxon>Eurotiomycetidae</taxon>
        <taxon>Eurotiales</taxon>
        <taxon>Aspergillaceae</taxon>
        <taxon>Penicillium</taxon>
    </lineage>
</organism>
<keyword evidence="2" id="KW-0521">NADP</keyword>
<evidence type="ECO:0000256" key="3">
    <source>
        <dbReference type="ARBA" id="ARBA00023002"/>
    </source>
</evidence>
<keyword evidence="3" id="KW-0560">Oxidoreductase</keyword>
<dbReference type="PRINTS" id="PR00081">
    <property type="entry name" value="GDHRDH"/>
</dbReference>
<protein>
    <recommendedName>
        <fullName evidence="7">Short-chain dehydrogenase/reductase 2</fullName>
    </recommendedName>
</protein>
<dbReference type="Gene3D" id="3.40.50.720">
    <property type="entry name" value="NAD(P)-binding Rossmann-like Domain"/>
    <property type="match status" value="1"/>
</dbReference>
<keyword evidence="6" id="KW-1185">Reference proteome</keyword>
<gene>
    <name evidence="5" type="ORF">PMG11_05725</name>
</gene>
<sequence length="217" mass="24003">MIADNVFFYQVDISSSTKVEEVARTIHEKHGDPTVLINNAGIGYGKAILNESISEIRKLFDVNVLAHFNLVKEFLPAMIERNHGHIVTVASMASFVTMNQNVSYSSSKAAALAFHEGLAQELKHKYNAPGVRTSIVHPTWVQTPLVERLVKDGGFNKFCLHPETVAEAIVNQLYSGRSGQLILPARLSLLSGIRGFPSWTQEIVRDSMANILKPFDS</sequence>
<name>A0A0F7TPY3_PENBI</name>
<dbReference type="InterPro" id="IPR020904">
    <property type="entry name" value="Sc_DH/Rdtase_CS"/>
</dbReference>
<evidence type="ECO:0000256" key="4">
    <source>
        <dbReference type="RuleBase" id="RU000363"/>
    </source>
</evidence>
<dbReference type="STRING" id="104259.A0A0F7TPY3"/>
<evidence type="ECO:0000313" key="6">
    <source>
        <dbReference type="Proteomes" id="UP000042958"/>
    </source>
</evidence>
<dbReference type="InterPro" id="IPR002347">
    <property type="entry name" value="SDR_fam"/>
</dbReference>
<dbReference type="EMBL" id="CDHK01000005">
    <property type="protein sequence ID" value="CEJ57017.1"/>
    <property type="molecule type" value="Genomic_DNA"/>
</dbReference>